<dbReference type="EMBL" id="JACHFQ010000011">
    <property type="protein sequence ID" value="MBB5227405.1"/>
    <property type="molecule type" value="Genomic_DNA"/>
</dbReference>
<proteinExistence type="predicted"/>
<name>A0A7W8LNG0_9SPIR</name>
<evidence type="ECO:0000313" key="2">
    <source>
        <dbReference type="Proteomes" id="UP000518887"/>
    </source>
</evidence>
<dbReference type="Proteomes" id="UP000518887">
    <property type="component" value="Unassembled WGS sequence"/>
</dbReference>
<evidence type="ECO:0000313" key="1">
    <source>
        <dbReference type="EMBL" id="MBB5227405.1"/>
    </source>
</evidence>
<organism evidence="1 2">
    <name type="scientific">Treponema ruminis</name>
    <dbReference type="NCBI Taxonomy" id="744515"/>
    <lineage>
        <taxon>Bacteria</taxon>
        <taxon>Pseudomonadati</taxon>
        <taxon>Spirochaetota</taxon>
        <taxon>Spirochaetia</taxon>
        <taxon>Spirochaetales</taxon>
        <taxon>Treponemataceae</taxon>
        <taxon>Treponema</taxon>
    </lineage>
</organism>
<sequence>MTTEDLIQSFIDAGRHAFTSHTAKRSPEIRKLIRHEKVVIDGHEYNCLQELVVVKTAEHIRNILPDCELEVELDGNNSTLNVELTQDEKQKLTSALYVFLKENRCIEG</sequence>
<reference evidence="1 2" key="1">
    <citation type="submission" date="2020-08" db="EMBL/GenBank/DDBJ databases">
        <title>Genomic Encyclopedia of Type Strains, Phase IV (KMG-IV): sequencing the most valuable type-strain genomes for metagenomic binning, comparative biology and taxonomic classification.</title>
        <authorList>
            <person name="Goeker M."/>
        </authorList>
    </citation>
    <scope>NUCLEOTIDE SEQUENCE [LARGE SCALE GENOMIC DNA]</scope>
    <source>
        <strain evidence="1 2">DSM 103462</strain>
    </source>
</reference>
<accession>A0A7W8LNG0</accession>
<comment type="caution">
    <text evidence="1">The sequence shown here is derived from an EMBL/GenBank/DDBJ whole genome shotgun (WGS) entry which is preliminary data.</text>
</comment>
<protein>
    <submittedName>
        <fullName evidence="1">Uncharacterized protein</fullName>
    </submittedName>
</protein>
<dbReference type="RefSeq" id="WP_184661610.1">
    <property type="nucleotide sequence ID" value="NZ_CP031518.1"/>
</dbReference>
<keyword evidence="2" id="KW-1185">Reference proteome</keyword>
<dbReference type="AlphaFoldDB" id="A0A7W8LNG0"/>
<gene>
    <name evidence="1" type="ORF">HNP76_002805</name>
</gene>